<sequence length="270" mass="27853">MPFFKDISKASDDALGDDYTSKVSSKMKTKAGPVGVTCETTRVSKDKISLLSKLSFKWAGPSGFSVDKLQLKDNGSHVLETSLVGAAGNPNLKFTFKGDDSQKGDLGVEYSKGMLGLTAEMDIIELKKVSASALVTKGDLAFGGNGTFKMAGSSVDKFSLGASYSSGPIFAALTTDKFAGANLGLMYKVNGDLSLATSSSHSADKPLDSVTIGCVYNAPVGVVKAKCTSGGVASAVLVKDVAKKVTVTPSLQVKNGDIKNASFGFGVVMG</sequence>
<organism evidence="1 2">
    <name type="scientific">Triparma strigata</name>
    <dbReference type="NCBI Taxonomy" id="1606541"/>
    <lineage>
        <taxon>Eukaryota</taxon>
        <taxon>Sar</taxon>
        <taxon>Stramenopiles</taxon>
        <taxon>Ochrophyta</taxon>
        <taxon>Bolidophyceae</taxon>
        <taxon>Parmales</taxon>
        <taxon>Triparmaceae</taxon>
        <taxon>Triparma</taxon>
    </lineage>
</organism>
<dbReference type="AlphaFoldDB" id="A0A9W7AMY3"/>
<proteinExistence type="predicted"/>
<reference evidence="2" key="1">
    <citation type="journal article" date="2023" name="Commun. Biol.">
        <title>Genome analysis of Parmales, the sister group of diatoms, reveals the evolutionary specialization of diatoms from phago-mixotrophs to photoautotrophs.</title>
        <authorList>
            <person name="Ban H."/>
            <person name="Sato S."/>
            <person name="Yoshikawa S."/>
            <person name="Yamada K."/>
            <person name="Nakamura Y."/>
            <person name="Ichinomiya M."/>
            <person name="Sato N."/>
            <person name="Blanc-Mathieu R."/>
            <person name="Endo H."/>
            <person name="Kuwata A."/>
            <person name="Ogata H."/>
        </authorList>
    </citation>
    <scope>NUCLEOTIDE SEQUENCE [LARGE SCALE GENOMIC DNA]</scope>
    <source>
        <strain evidence="2">NIES 3701</strain>
    </source>
</reference>
<name>A0A9W7AMY3_9STRA</name>
<dbReference type="InterPro" id="IPR027246">
    <property type="entry name" value="Porin_Euk/Tom40"/>
</dbReference>
<gene>
    <name evidence="1" type="ORF">TrST_g4306</name>
</gene>
<dbReference type="Proteomes" id="UP001165085">
    <property type="component" value="Unassembled WGS sequence"/>
</dbReference>
<dbReference type="PANTHER" id="PTHR11743">
    <property type="entry name" value="VOLTAGE-DEPENDENT ANION-SELECTIVE CHANNEL"/>
    <property type="match status" value="1"/>
</dbReference>
<dbReference type="InterPro" id="IPR023614">
    <property type="entry name" value="Porin_dom_sf"/>
</dbReference>
<comment type="caution">
    <text evidence="1">The sequence shown here is derived from an EMBL/GenBank/DDBJ whole genome shotgun (WGS) entry which is preliminary data.</text>
</comment>
<protein>
    <recommendedName>
        <fullName evidence="3">Voltage-dependent anion-selective channel</fullName>
    </recommendedName>
</protein>
<keyword evidence="2" id="KW-1185">Reference proteome</keyword>
<evidence type="ECO:0000313" key="1">
    <source>
        <dbReference type="EMBL" id="GMH75192.1"/>
    </source>
</evidence>
<evidence type="ECO:0000313" key="2">
    <source>
        <dbReference type="Proteomes" id="UP001165085"/>
    </source>
</evidence>
<accession>A0A9W7AMY3</accession>
<dbReference type="GO" id="GO:0005741">
    <property type="term" value="C:mitochondrial outer membrane"/>
    <property type="evidence" value="ECO:0007669"/>
    <property type="project" value="InterPro"/>
</dbReference>
<dbReference type="OrthoDB" id="7827681at2759"/>
<dbReference type="EMBL" id="BRXY01000187">
    <property type="protein sequence ID" value="GMH75192.1"/>
    <property type="molecule type" value="Genomic_DNA"/>
</dbReference>
<dbReference type="InterPro" id="IPR001925">
    <property type="entry name" value="Porin_Euk"/>
</dbReference>
<dbReference type="Pfam" id="PF01459">
    <property type="entry name" value="Porin_3"/>
    <property type="match status" value="1"/>
</dbReference>
<dbReference type="Gene3D" id="2.40.160.10">
    <property type="entry name" value="Porin"/>
    <property type="match status" value="1"/>
</dbReference>
<dbReference type="GO" id="GO:0008308">
    <property type="term" value="F:voltage-gated monoatomic anion channel activity"/>
    <property type="evidence" value="ECO:0007669"/>
    <property type="project" value="InterPro"/>
</dbReference>
<evidence type="ECO:0008006" key="3">
    <source>
        <dbReference type="Google" id="ProtNLM"/>
    </source>
</evidence>
<dbReference type="PANTHER" id="PTHR11743:SF70">
    <property type="entry name" value="GH26960P-RELATED"/>
    <property type="match status" value="1"/>
</dbReference>